<name>A0A9X0AGS5_9HELO</name>
<proteinExistence type="predicted"/>
<protein>
    <submittedName>
        <fullName evidence="2">Uncharacterized protein</fullName>
    </submittedName>
</protein>
<feature type="region of interest" description="Disordered" evidence="1">
    <location>
        <begin position="529"/>
        <end position="624"/>
    </location>
</feature>
<feature type="region of interest" description="Disordered" evidence="1">
    <location>
        <begin position="1"/>
        <end position="191"/>
    </location>
</feature>
<evidence type="ECO:0000313" key="2">
    <source>
        <dbReference type="EMBL" id="KAJ8062497.1"/>
    </source>
</evidence>
<dbReference type="Proteomes" id="UP001152300">
    <property type="component" value="Unassembled WGS sequence"/>
</dbReference>
<feature type="compositionally biased region" description="Basic and acidic residues" evidence="1">
    <location>
        <begin position="17"/>
        <end position="29"/>
    </location>
</feature>
<reference evidence="2" key="1">
    <citation type="submission" date="2022-11" db="EMBL/GenBank/DDBJ databases">
        <title>Genome Resource of Sclerotinia nivalis Strain SnTB1, a Plant Pathogen Isolated from American Ginseng.</title>
        <authorList>
            <person name="Fan S."/>
        </authorList>
    </citation>
    <scope>NUCLEOTIDE SEQUENCE</scope>
    <source>
        <strain evidence="2">SnTB1</strain>
    </source>
</reference>
<feature type="compositionally biased region" description="Polar residues" evidence="1">
    <location>
        <begin position="179"/>
        <end position="188"/>
    </location>
</feature>
<evidence type="ECO:0000313" key="3">
    <source>
        <dbReference type="Proteomes" id="UP001152300"/>
    </source>
</evidence>
<gene>
    <name evidence="2" type="ORF">OCU04_009027</name>
</gene>
<feature type="compositionally biased region" description="Polar residues" evidence="1">
    <location>
        <begin position="137"/>
        <end position="146"/>
    </location>
</feature>
<comment type="caution">
    <text evidence="2">The sequence shown here is derived from an EMBL/GenBank/DDBJ whole genome shotgun (WGS) entry which is preliminary data.</text>
</comment>
<feature type="compositionally biased region" description="Polar residues" evidence="1">
    <location>
        <begin position="158"/>
        <end position="167"/>
    </location>
</feature>
<dbReference type="EMBL" id="JAPEIS010000010">
    <property type="protein sequence ID" value="KAJ8062497.1"/>
    <property type="molecule type" value="Genomic_DNA"/>
</dbReference>
<keyword evidence="3" id="KW-1185">Reference proteome</keyword>
<feature type="compositionally biased region" description="Polar residues" evidence="1">
    <location>
        <begin position="116"/>
        <end position="125"/>
    </location>
</feature>
<dbReference type="AlphaFoldDB" id="A0A9X0AGS5"/>
<feature type="compositionally biased region" description="Polar residues" evidence="1">
    <location>
        <begin position="81"/>
        <end position="106"/>
    </location>
</feature>
<sequence>MSNNNNIQPNMTLDGNEEIKNKIDKETGSDKSINTNPKRRGSYLPSPLTQEEVTEEKMAEEKMTEEKMAEEKMAEEPETKSLNQEQTEPFTVSRFTYSPIVSSTADSKLPTEKIHTTNSQDNINPPDSKLPTDKFHTTNSQDNINPPDSKLPIEKIHTTNSQDNINPPDSKLHTEKFHTTNSQDNINPPDSKLHTGNIDTTTSEFCTAIIDLIIYCTRRIPIDQPFPKETTINKYWCFDEAEDGKTYLRPVQKFKIEGKDIIHIIDTVKQRLKREDWESVKRSIAYSHSEGWFIMALGGFIHDGAKHRLSKTIERAIYNKLFSLGIQPPQLEILGYYEYKVKCKDEDGKTFDRGIDVVWKMGEEIHKPTVVAEIEHTQTDHEGYDVIHQYLTRSRSLPIKFAFALKIGYKPGSDEGQEVVWTFYKRTINGNELSSHPAEPIILRNKDRKESSRKVLNSNIFDLSIRDFLPRGKEWDKKFTTEILDARVCVTGKDILKCVVDVEEMKKESEELTKPVFLEGREESTFIVKSRPESAKETAYNEFAKQKDEDMDRIDIEREAKERNRKMDKEYEEYEEGEEEGDVEGEGHGDGDGDGDGEGDADGDADAEGEGDGEGYGDEDGDGG</sequence>
<evidence type="ECO:0000256" key="1">
    <source>
        <dbReference type="SAM" id="MobiDB-lite"/>
    </source>
</evidence>
<feature type="compositionally biased region" description="Polar residues" evidence="1">
    <location>
        <begin position="1"/>
        <end position="13"/>
    </location>
</feature>
<accession>A0A9X0AGS5</accession>
<feature type="compositionally biased region" description="Basic and acidic residues" evidence="1">
    <location>
        <begin position="55"/>
        <end position="79"/>
    </location>
</feature>
<feature type="compositionally biased region" description="Basic and acidic residues" evidence="1">
    <location>
        <begin position="544"/>
        <end position="569"/>
    </location>
</feature>
<dbReference type="OrthoDB" id="3534794at2759"/>
<feature type="compositionally biased region" description="Acidic residues" evidence="1">
    <location>
        <begin position="570"/>
        <end position="584"/>
    </location>
</feature>
<organism evidence="2 3">
    <name type="scientific">Sclerotinia nivalis</name>
    <dbReference type="NCBI Taxonomy" id="352851"/>
    <lineage>
        <taxon>Eukaryota</taxon>
        <taxon>Fungi</taxon>
        <taxon>Dikarya</taxon>
        <taxon>Ascomycota</taxon>
        <taxon>Pezizomycotina</taxon>
        <taxon>Leotiomycetes</taxon>
        <taxon>Helotiales</taxon>
        <taxon>Sclerotiniaceae</taxon>
        <taxon>Sclerotinia</taxon>
    </lineage>
</organism>
<feature type="compositionally biased region" description="Acidic residues" evidence="1">
    <location>
        <begin position="592"/>
        <end position="624"/>
    </location>
</feature>